<keyword evidence="2" id="KW-0012">Acyltransferase</keyword>
<dbReference type="EC" id="2.3.1.-" evidence="2"/>
<dbReference type="SUPFAM" id="SSF55729">
    <property type="entry name" value="Acyl-CoA N-acyltransferases (Nat)"/>
    <property type="match status" value="1"/>
</dbReference>
<accession>A0ABT8W7Q8</accession>
<keyword evidence="3" id="KW-1185">Reference proteome</keyword>
<dbReference type="Gene3D" id="3.40.630.30">
    <property type="match status" value="1"/>
</dbReference>
<reference evidence="2" key="1">
    <citation type="submission" date="2023-07" db="EMBL/GenBank/DDBJ databases">
        <title>Two novel species in the genus Flavivirga.</title>
        <authorList>
            <person name="Kwon K."/>
        </authorList>
    </citation>
    <scope>NUCLEOTIDE SEQUENCE</scope>
    <source>
        <strain evidence="2">KCTC 52353</strain>
    </source>
</reference>
<gene>
    <name evidence="2" type="ORF">Q4Q35_04875</name>
</gene>
<dbReference type="InterPro" id="IPR000182">
    <property type="entry name" value="GNAT_dom"/>
</dbReference>
<dbReference type="RefSeq" id="WP_303276821.1">
    <property type="nucleotide sequence ID" value="NZ_JAUOEK010000066.1"/>
</dbReference>
<dbReference type="Proteomes" id="UP001176883">
    <property type="component" value="Unassembled WGS sequence"/>
</dbReference>
<protein>
    <submittedName>
        <fullName evidence="2">GNAT family N-acetyltransferase</fullName>
        <ecNumber evidence="2">2.3.1.-</ecNumber>
    </submittedName>
</protein>
<keyword evidence="2" id="KW-0808">Transferase</keyword>
<feature type="domain" description="N-acetyltransferase" evidence="1">
    <location>
        <begin position="7"/>
        <end position="147"/>
    </location>
</feature>
<dbReference type="InterPro" id="IPR016181">
    <property type="entry name" value="Acyl_CoA_acyltransferase"/>
</dbReference>
<dbReference type="EMBL" id="JAUOEK010000066">
    <property type="protein sequence ID" value="MDO5969135.1"/>
    <property type="molecule type" value="Genomic_DNA"/>
</dbReference>
<evidence type="ECO:0000313" key="2">
    <source>
        <dbReference type="EMBL" id="MDO5969135.1"/>
    </source>
</evidence>
<sequence>MLKIQVKTFEELTKQDLYSLLQLRSEVFVVEQNCVYQDIDGKDQKALHVLGFKEGKLIGYTRIFKPGDYFKESSIGRVVVAKHGRAYKYGYDIMKVSIKAIKENYNTSLIKISAQVYLKKFYTNLGFTATGETYLEDDIPHIAMIKE</sequence>
<proteinExistence type="predicted"/>
<comment type="caution">
    <text evidence="2">The sequence shown here is derived from an EMBL/GenBank/DDBJ whole genome shotgun (WGS) entry which is preliminary data.</text>
</comment>
<evidence type="ECO:0000259" key="1">
    <source>
        <dbReference type="PROSITE" id="PS51186"/>
    </source>
</evidence>
<dbReference type="PROSITE" id="PS51186">
    <property type="entry name" value="GNAT"/>
    <property type="match status" value="1"/>
</dbReference>
<evidence type="ECO:0000313" key="3">
    <source>
        <dbReference type="Proteomes" id="UP001176883"/>
    </source>
</evidence>
<name>A0ABT8W7Q8_9FLAO</name>
<organism evidence="2 3">
    <name type="scientific">Flavivirga aquimarina</name>
    <dbReference type="NCBI Taxonomy" id="2027862"/>
    <lineage>
        <taxon>Bacteria</taxon>
        <taxon>Pseudomonadati</taxon>
        <taxon>Bacteroidota</taxon>
        <taxon>Flavobacteriia</taxon>
        <taxon>Flavobacteriales</taxon>
        <taxon>Flavobacteriaceae</taxon>
        <taxon>Flavivirga</taxon>
    </lineage>
</organism>
<dbReference type="Pfam" id="PF13673">
    <property type="entry name" value="Acetyltransf_10"/>
    <property type="match status" value="1"/>
</dbReference>
<dbReference type="GO" id="GO:0016746">
    <property type="term" value="F:acyltransferase activity"/>
    <property type="evidence" value="ECO:0007669"/>
    <property type="project" value="UniProtKB-KW"/>
</dbReference>